<evidence type="ECO:0000313" key="16">
    <source>
        <dbReference type="Proteomes" id="UP000185779"/>
    </source>
</evidence>
<evidence type="ECO:0000256" key="2">
    <source>
        <dbReference type="ARBA" id="ARBA00012908"/>
    </source>
</evidence>
<evidence type="ECO:0000256" key="12">
    <source>
        <dbReference type="PIRSR" id="PIRSR016496-2"/>
    </source>
</evidence>
<dbReference type="Proteomes" id="UP000185779">
    <property type="component" value="Unassembled WGS sequence"/>
</dbReference>
<keyword evidence="7 10" id="KW-0067">ATP-binding</keyword>
<feature type="binding site" evidence="11">
    <location>
        <position position="214"/>
    </location>
    <ligand>
        <name>ATP</name>
        <dbReference type="ChEBI" id="CHEBI:30616"/>
    </ligand>
</feature>
<evidence type="ECO:0000256" key="11">
    <source>
        <dbReference type="PIRSR" id="PIRSR016496-1"/>
    </source>
</evidence>
<organism evidence="15 16">
    <name type="scientific">Candidatus Syntropharchaeum butanivorans</name>
    <dbReference type="NCBI Taxonomy" id="1839936"/>
    <lineage>
        <taxon>Archaea</taxon>
        <taxon>Methanobacteriati</taxon>
        <taxon>Methanobacteriota</taxon>
        <taxon>Stenosarchaea group</taxon>
        <taxon>Methanomicrobia</taxon>
        <taxon>Methanosarcinales</taxon>
        <taxon>ANME-2 cluster</taxon>
        <taxon>Candidatus Syntropharchaeum</taxon>
    </lineage>
</organism>
<dbReference type="GO" id="GO:0102043">
    <property type="term" value="F:isopentenyl phosphate kinase activity"/>
    <property type="evidence" value="ECO:0007669"/>
    <property type="project" value="UniProtKB-EC"/>
</dbReference>
<dbReference type="GO" id="GO:0016301">
    <property type="term" value="F:kinase activity"/>
    <property type="evidence" value="ECO:0007669"/>
    <property type="project" value="UniProtKB-KW"/>
</dbReference>
<reference evidence="14" key="2">
    <citation type="journal article" date="2020" name="mSystems">
        <title>Genome- and Community-Level Interaction Insights into Carbon Utilization and Element Cycling Functions of Hydrothermarchaeota in Hydrothermal Sediment.</title>
        <authorList>
            <person name="Zhou Z."/>
            <person name="Liu Y."/>
            <person name="Xu W."/>
            <person name="Pan J."/>
            <person name="Luo Z.H."/>
            <person name="Li M."/>
        </authorList>
    </citation>
    <scope>NUCLEOTIDE SEQUENCE [LARGE SCALE GENOMIC DNA]</scope>
    <source>
        <strain evidence="14">HyVt-386</strain>
    </source>
</reference>
<dbReference type="PANTHER" id="PTHR43654:SF1">
    <property type="entry name" value="ISOPENTENYL PHOSPHATE KINASE"/>
    <property type="match status" value="1"/>
</dbReference>
<dbReference type="PIRSF" id="PIRSF016496">
    <property type="entry name" value="Kin_FomA"/>
    <property type="match status" value="1"/>
</dbReference>
<evidence type="ECO:0000256" key="9">
    <source>
        <dbReference type="ARBA" id="ARBA00049063"/>
    </source>
</evidence>
<dbReference type="GO" id="GO:0005524">
    <property type="term" value="F:ATP binding"/>
    <property type="evidence" value="ECO:0007669"/>
    <property type="project" value="UniProtKB-KW"/>
</dbReference>
<comment type="caution">
    <text evidence="15">The sequence shown here is derived from an EMBL/GenBank/DDBJ whole genome shotgun (WGS) entry which is preliminary data.</text>
</comment>
<dbReference type="Gene3D" id="3.40.1160.10">
    <property type="entry name" value="Acetylglutamate kinase-like"/>
    <property type="match status" value="1"/>
</dbReference>
<dbReference type="NCBIfam" id="NF040647">
    <property type="entry name" value="IPPK_Arch"/>
    <property type="match status" value="1"/>
</dbReference>
<evidence type="ECO:0000256" key="7">
    <source>
        <dbReference type="ARBA" id="ARBA00022840"/>
    </source>
</evidence>
<comment type="subunit">
    <text evidence="10">Homodimer.</text>
</comment>
<keyword evidence="8" id="KW-0414">Isoprene biosynthesis</keyword>
<dbReference type="InterPro" id="IPR036393">
    <property type="entry name" value="AceGlu_kinase-like_sf"/>
</dbReference>
<reference evidence="15 16" key="1">
    <citation type="submission" date="2016-05" db="EMBL/GenBank/DDBJ databases">
        <title>Microbial consortia oxidize butane by reversing methanogenesis.</title>
        <authorList>
            <person name="Laso-Perez R."/>
            <person name="Richter M."/>
            <person name="Wegener G."/>
            <person name="Musat F."/>
        </authorList>
    </citation>
    <scope>NUCLEOTIDE SEQUENCE [LARGE SCALE GENOMIC DNA]</scope>
    <source>
        <strain evidence="15">BOX1</strain>
    </source>
</reference>
<feature type="binding site" evidence="11">
    <location>
        <position position="51"/>
    </location>
    <ligand>
        <name>ATP</name>
        <dbReference type="ChEBI" id="CHEBI:30616"/>
    </ligand>
</feature>
<keyword evidence="16" id="KW-1185">Reference proteome</keyword>
<dbReference type="PANTHER" id="PTHR43654">
    <property type="entry name" value="GLUTAMATE 5-KINASE"/>
    <property type="match status" value="1"/>
</dbReference>
<comment type="function">
    <text evidence="10">Catalyzes the formation of isopentenyl diphosphate (IPP), the building block of all isoprenoids.</text>
</comment>
<feature type="site" description="Transition state stabilizer" evidence="12">
    <location>
        <position position="18"/>
    </location>
</feature>
<dbReference type="AlphaFoldDB" id="A0A1F2P4R4"/>
<dbReference type="EC" id="2.7.4.26" evidence="2 10"/>
<accession>A0A1F2P4R4</accession>
<dbReference type="Pfam" id="PF00696">
    <property type="entry name" value="AA_kinase"/>
    <property type="match status" value="1"/>
</dbReference>
<evidence type="ECO:0000256" key="4">
    <source>
        <dbReference type="ARBA" id="ARBA00022679"/>
    </source>
</evidence>
<evidence type="ECO:0000256" key="5">
    <source>
        <dbReference type="ARBA" id="ARBA00022741"/>
    </source>
</evidence>
<protein>
    <recommendedName>
        <fullName evidence="3 10">Isopentenyl phosphate kinase</fullName>
        <shortName evidence="10">IPK</shortName>
        <ecNumber evidence="2 10">2.7.4.26</ecNumber>
    </recommendedName>
</protein>
<sequence length="255" mass="27840">MGKGLTILKIGGSVITCKNDEKRLREDTINQVVREIADARTDHLILVHGAGSFGHPQAAKHSEFGEDLVKNAFAVFDINTTVMELNTILVSSMISQGLPAVALHPMNFTILEDGRIYSMMTTQIEEMLDKGFVPVLHGDIVFDRKKGYAILSGDQIVTYLARDLQAQRVGLGVDVDGVIGSDGSVMEVITPQNVDEIIFDKGADLDVTGAMEGKVRELLELASYGISSCIFNGTKKGYIRRWLKGEKIPSTIISE</sequence>
<dbReference type="Proteomes" id="UP000885936">
    <property type="component" value="Unassembled WGS sequence"/>
</dbReference>
<evidence type="ECO:0000256" key="6">
    <source>
        <dbReference type="ARBA" id="ARBA00022777"/>
    </source>
</evidence>
<dbReference type="CDD" id="cd04241">
    <property type="entry name" value="AAK_FomA-like"/>
    <property type="match status" value="1"/>
</dbReference>
<evidence type="ECO:0000256" key="1">
    <source>
        <dbReference type="ARBA" id="ARBA00010540"/>
    </source>
</evidence>
<dbReference type="GO" id="GO:0005829">
    <property type="term" value="C:cytosol"/>
    <property type="evidence" value="ECO:0007669"/>
    <property type="project" value="TreeGrafter"/>
</dbReference>
<feature type="domain" description="Aspartate/glutamate/uridylate kinase" evidence="13">
    <location>
        <begin position="5"/>
        <end position="232"/>
    </location>
</feature>
<evidence type="ECO:0000256" key="10">
    <source>
        <dbReference type="PIRNR" id="PIRNR016496"/>
    </source>
</evidence>
<feature type="binding site" evidence="11">
    <location>
        <position position="55"/>
    </location>
    <ligand>
        <name>substrate</name>
    </ligand>
</feature>
<dbReference type="GO" id="GO:0016114">
    <property type="term" value="P:terpenoid biosynthetic process"/>
    <property type="evidence" value="ECO:0007669"/>
    <property type="project" value="TreeGrafter"/>
</dbReference>
<keyword evidence="4 10" id="KW-0808">Transferase</keyword>
<dbReference type="EMBL" id="DRIE01000043">
    <property type="protein sequence ID" value="HEC56776.1"/>
    <property type="molecule type" value="Genomic_DNA"/>
</dbReference>
<feature type="binding site" evidence="11">
    <location>
        <position position="210"/>
    </location>
    <ligand>
        <name>ATP</name>
        <dbReference type="ChEBI" id="CHEBI:30616"/>
    </ligand>
</feature>
<proteinExistence type="inferred from homology"/>
<dbReference type="InterPro" id="IPR024192">
    <property type="entry name" value="Fosfomycin_R_FomA-type"/>
</dbReference>
<comment type="catalytic activity">
    <reaction evidence="9 10">
        <text>isopentenyl phosphate + ATP = isopentenyl diphosphate + ADP</text>
        <dbReference type="Rhea" id="RHEA:33963"/>
        <dbReference type="ChEBI" id="CHEBI:30616"/>
        <dbReference type="ChEBI" id="CHEBI:65078"/>
        <dbReference type="ChEBI" id="CHEBI:128769"/>
        <dbReference type="ChEBI" id="CHEBI:456216"/>
        <dbReference type="EC" id="2.7.4.26"/>
    </reaction>
</comment>
<feature type="binding site" evidence="11">
    <location>
        <position position="174"/>
    </location>
    <ligand>
        <name>ATP</name>
        <dbReference type="ChEBI" id="CHEBI:30616"/>
    </ligand>
</feature>
<feature type="binding site" evidence="11">
    <location>
        <position position="153"/>
    </location>
    <ligand>
        <name>substrate</name>
    </ligand>
</feature>
<comment type="similarity">
    <text evidence="1 10">Belongs to the isopentenyl phosphate kinase family.</text>
</comment>
<feature type="binding site" evidence="11">
    <location>
        <position position="50"/>
    </location>
    <ligand>
        <name>substrate</name>
    </ligand>
</feature>
<keyword evidence="5 10" id="KW-0547">Nucleotide-binding</keyword>
<evidence type="ECO:0000256" key="3">
    <source>
        <dbReference type="ARBA" id="ARBA00017267"/>
    </source>
</evidence>
<evidence type="ECO:0000256" key="8">
    <source>
        <dbReference type="ARBA" id="ARBA00023229"/>
    </source>
</evidence>
<dbReference type="SUPFAM" id="SSF53633">
    <property type="entry name" value="Carbamate kinase-like"/>
    <property type="match status" value="1"/>
</dbReference>
<dbReference type="InterPro" id="IPR001048">
    <property type="entry name" value="Asp/Glu/Uridylate_kinase"/>
</dbReference>
<dbReference type="EMBL" id="LYOR01000007">
    <property type="protein sequence ID" value="OFV65781.1"/>
    <property type="molecule type" value="Genomic_DNA"/>
</dbReference>
<name>A0A1F2P4R4_9EURY</name>
<evidence type="ECO:0000259" key="13">
    <source>
        <dbReference type="Pfam" id="PF00696"/>
    </source>
</evidence>
<dbReference type="STRING" id="1839936.SBU_001364"/>
<evidence type="ECO:0000313" key="14">
    <source>
        <dbReference type="EMBL" id="HEC56776.1"/>
    </source>
</evidence>
<gene>
    <name evidence="14" type="ORF">ENI32_02670</name>
    <name evidence="15" type="ORF">SBU_001364</name>
</gene>
<dbReference type="PATRIC" id="fig|1839936.3.peg.1382"/>
<keyword evidence="6 10" id="KW-0418">Kinase</keyword>
<evidence type="ECO:0000313" key="15">
    <source>
        <dbReference type="EMBL" id="OFV65781.1"/>
    </source>
</evidence>
<feature type="binding site" evidence="11">
    <location>
        <begin position="9"/>
        <end position="13"/>
    </location>
    <ligand>
        <name>ATP</name>
        <dbReference type="ChEBI" id="CHEBI:30616"/>
    </ligand>
</feature>